<organism evidence="14 15">
    <name type="scientific">Alicyclobacillus cellulosilyticus</name>
    <dbReference type="NCBI Taxonomy" id="1003997"/>
    <lineage>
        <taxon>Bacteria</taxon>
        <taxon>Bacillati</taxon>
        <taxon>Bacillota</taxon>
        <taxon>Bacilli</taxon>
        <taxon>Bacillales</taxon>
        <taxon>Alicyclobacillaceae</taxon>
        <taxon>Alicyclobacillus</taxon>
    </lineage>
</organism>
<sequence length="713" mass="79678">MSETPGLHPSRTPADDAARQAAADPCWLRFIPPSRGDLTRLFARLTAVHVAGPLHPLLATARAELRQGLSSLTGRTVTEAADWRAAGVIVATRAAALRAPWATLLPAARLAELGREGFLLHVMETPDDRSPQGAAPAIFVVGGDEAGVLYGVFHLLRGLTLGTPLSGLAACEHPVNPLRMLNHWDNADGSVERGYAGRSIFFREGRVLADNPRIRAYARLLASVGINAVALNNVNVHATETRFITEEYLPDLARIADVFRAYGIRVFLSVNFASPIEVGGLPTADPLHPDVARWWRETARTIYQYIPDFGGFLVKADSEFRPGPFTYGRDHAQGANMLADALAPFGGIVIWRCFVYNCLQDWRDRKTDRARAAYDHFVPLDGMFRDNVILQIKNGPMDFQVREPVSPLFGGLTRTNQMLELQITQEYTGQQRHLCYLVPQWQEVVAFDTYARGPGSTVARIASGELFRRPQGGVAGVSNVGDDVFWTGHVLAQANLYGFGRLAWNPELSAAAIAEEWVRLTFGDDPLVVTTITEMLMASWSIYESYTAPLGVGWMVNPGHHYGPNPDGYEYSKWGTYHYADHQGVGVDRTRRTGTGYTGQYHPPHCDVYESLATCPDELLLFFHHVPYTHRLHSGKTVIQHIYDSHFEGAERAEWLKQRWESLARRIDDVRYHVVLERLTEQAEHAKEWRDVINTYFYRKSGIPDEHGRLIHP</sequence>
<evidence type="ECO:0000256" key="7">
    <source>
        <dbReference type="ARBA" id="ARBA00052795"/>
    </source>
</evidence>
<keyword evidence="15" id="KW-1185">Reference proteome</keyword>
<comment type="caution">
    <text evidence="14">The sequence shown here is derived from an EMBL/GenBank/DDBJ whole genome shotgun (WGS) entry which is preliminary data.</text>
</comment>
<dbReference type="GO" id="GO:2000886">
    <property type="term" value="P:glucuronoxylan catabolic process"/>
    <property type="evidence" value="ECO:0007669"/>
    <property type="project" value="UniProtKB-ARBA"/>
</dbReference>
<evidence type="ECO:0000256" key="4">
    <source>
        <dbReference type="ARBA" id="ARBA00023277"/>
    </source>
</evidence>
<dbReference type="Gene3D" id="3.90.1330.10">
    <property type="entry name" value="Alpha-glucuronidase, C-terminal domain"/>
    <property type="match status" value="1"/>
</dbReference>
<dbReference type="EC" id="3.2.1.131" evidence="10"/>
<name>A0A917NGE4_9BACL</name>
<evidence type="ECO:0000259" key="13">
    <source>
        <dbReference type="Pfam" id="PF07488"/>
    </source>
</evidence>
<evidence type="ECO:0000256" key="3">
    <source>
        <dbReference type="ARBA" id="ARBA00022801"/>
    </source>
</evidence>
<evidence type="ECO:0000256" key="6">
    <source>
        <dbReference type="ARBA" id="ARBA00023326"/>
    </source>
</evidence>
<dbReference type="InterPro" id="IPR005154">
    <property type="entry name" value="Glyco_hydro_67_aGlcAse_N"/>
</dbReference>
<evidence type="ECO:0000256" key="10">
    <source>
        <dbReference type="RuleBase" id="RU361198"/>
    </source>
</evidence>
<dbReference type="SUPFAM" id="SSF51445">
    <property type="entry name" value="(Trans)glycosidases"/>
    <property type="match status" value="1"/>
</dbReference>
<dbReference type="Gene3D" id="3.20.20.80">
    <property type="entry name" value="Glycosidases"/>
    <property type="match status" value="1"/>
</dbReference>
<dbReference type="EMBL" id="BMOY01000005">
    <property type="protein sequence ID" value="GGI98391.1"/>
    <property type="molecule type" value="Genomic_DNA"/>
</dbReference>
<dbReference type="Pfam" id="PF03648">
    <property type="entry name" value="Glyco_hydro_67N"/>
    <property type="match status" value="1"/>
</dbReference>
<dbReference type="InterPro" id="IPR011395">
    <property type="entry name" value="Glyco_hydro_67_aGlcAse"/>
</dbReference>
<keyword evidence="4 10" id="KW-0119">Carbohydrate metabolism</keyword>
<evidence type="ECO:0000256" key="2">
    <source>
        <dbReference type="ARBA" id="ARBA00022651"/>
    </source>
</evidence>
<evidence type="ECO:0000259" key="11">
    <source>
        <dbReference type="Pfam" id="PF03648"/>
    </source>
</evidence>
<dbReference type="GO" id="GO:0033939">
    <property type="term" value="F:xylan alpha-1,2-glucuronosidase activity"/>
    <property type="evidence" value="ECO:0007669"/>
    <property type="project" value="UniProtKB-EC"/>
</dbReference>
<protein>
    <recommendedName>
        <fullName evidence="10">Xylan alpha-1,2-glucuronidase</fullName>
        <ecNumber evidence="10">3.2.1.131</ecNumber>
    </recommendedName>
</protein>
<evidence type="ECO:0000313" key="15">
    <source>
        <dbReference type="Proteomes" id="UP000637695"/>
    </source>
</evidence>
<evidence type="ECO:0000256" key="1">
    <source>
        <dbReference type="ARBA" id="ARBA00008833"/>
    </source>
</evidence>
<dbReference type="PANTHER" id="PTHR39207:SF1">
    <property type="entry name" value="ALPHA-GLUCURONIDASE A"/>
    <property type="match status" value="1"/>
</dbReference>
<feature type="domain" description="Glycosyl hydrolase family 67 C-terminal" evidence="12">
    <location>
        <begin position="487"/>
        <end position="709"/>
    </location>
</feature>
<dbReference type="SUPFAM" id="SSF55545">
    <property type="entry name" value="beta-N-acetylhexosaminidase-like domain"/>
    <property type="match status" value="1"/>
</dbReference>
<dbReference type="Pfam" id="PF07488">
    <property type="entry name" value="Glyco_hydro_67M"/>
    <property type="match status" value="1"/>
</dbReference>
<dbReference type="FunFam" id="3.20.20.80:FF:000096">
    <property type="entry name" value="Xylan alpha-1,2-glucuronidase"/>
    <property type="match status" value="1"/>
</dbReference>
<dbReference type="Gene3D" id="3.30.379.10">
    <property type="entry name" value="Chitobiase/beta-hexosaminidase domain 2-like"/>
    <property type="match status" value="1"/>
</dbReference>
<keyword evidence="2 8" id="KW-0858">Xylan degradation</keyword>
<dbReference type="InterPro" id="IPR029018">
    <property type="entry name" value="Hex-like_dom2"/>
</dbReference>
<feature type="domain" description="Alpha glucuronidase N-terminal" evidence="11">
    <location>
        <begin position="26"/>
        <end position="155"/>
    </location>
</feature>
<reference evidence="14" key="2">
    <citation type="submission" date="2020-09" db="EMBL/GenBank/DDBJ databases">
        <authorList>
            <person name="Sun Q."/>
            <person name="Ohkuma M."/>
        </authorList>
    </citation>
    <scope>NUCLEOTIDE SEQUENCE</scope>
    <source>
        <strain evidence="14">JCM 18487</strain>
    </source>
</reference>
<dbReference type="InterPro" id="IPR037054">
    <property type="entry name" value="A-glucoronidase_C_sf"/>
</dbReference>
<dbReference type="RefSeq" id="WP_188880949.1">
    <property type="nucleotide sequence ID" value="NZ_BMOY01000005.1"/>
</dbReference>
<keyword evidence="6 10" id="KW-0624">Polysaccharide degradation</keyword>
<dbReference type="PANTHER" id="PTHR39207">
    <property type="entry name" value="ALPHA-GLUCURONIDASE A"/>
    <property type="match status" value="1"/>
</dbReference>
<evidence type="ECO:0000259" key="12">
    <source>
        <dbReference type="Pfam" id="PF07477"/>
    </source>
</evidence>
<accession>A0A917NGE4</accession>
<reference evidence="14" key="1">
    <citation type="journal article" date="2014" name="Int. J. Syst. Evol. Microbiol.">
        <title>Complete genome sequence of Corynebacterium casei LMG S-19264T (=DSM 44701T), isolated from a smear-ripened cheese.</title>
        <authorList>
            <consortium name="US DOE Joint Genome Institute (JGI-PGF)"/>
            <person name="Walter F."/>
            <person name="Albersmeier A."/>
            <person name="Kalinowski J."/>
            <person name="Ruckert C."/>
        </authorList>
    </citation>
    <scope>NUCLEOTIDE SEQUENCE</scope>
    <source>
        <strain evidence="14">JCM 18487</strain>
    </source>
</reference>
<keyword evidence="5 8" id="KW-0326">Glycosidase</keyword>
<proteinExistence type="inferred from homology"/>
<dbReference type="Proteomes" id="UP000637695">
    <property type="component" value="Unassembled WGS sequence"/>
</dbReference>
<comment type="similarity">
    <text evidence="1 8 10">Belongs to the glycosyl hydrolase 67 family.</text>
</comment>
<dbReference type="InterPro" id="IPR017853">
    <property type="entry name" value="GH"/>
</dbReference>
<dbReference type="PIRSF" id="PIRSF029900">
    <property type="entry name" value="Alpha-glucuronds"/>
    <property type="match status" value="1"/>
</dbReference>
<feature type="active site" description="Proton acceptor" evidence="9">
    <location>
        <position position="426"/>
    </location>
</feature>
<gene>
    <name evidence="14" type="primary">aguA</name>
    <name evidence="14" type="ORF">GCM10010885_04960</name>
</gene>
<dbReference type="InterPro" id="IPR011099">
    <property type="entry name" value="Glyco_hydro_67_C"/>
</dbReference>
<dbReference type="GO" id="GO:0046559">
    <property type="term" value="F:alpha-glucuronidase activity"/>
    <property type="evidence" value="ECO:0007669"/>
    <property type="project" value="InterPro"/>
</dbReference>
<dbReference type="GO" id="GO:0005576">
    <property type="term" value="C:extracellular region"/>
    <property type="evidence" value="ECO:0007669"/>
    <property type="project" value="InterPro"/>
</dbReference>
<comment type="subunit">
    <text evidence="10">Homodimer.</text>
</comment>
<feature type="active site" description="Proton acceptor" evidence="9">
    <location>
        <position position="398"/>
    </location>
</feature>
<dbReference type="Pfam" id="PF07477">
    <property type="entry name" value="Glyco_hydro_67C"/>
    <property type="match status" value="1"/>
</dbReference>
<dbReference type="InterPro" id="IPR011100">
    <property type="entry name" value="Glyco_hydro_67_cat"/>
</dbReference>
<evidence type="ECO:0000313" key="14">
    <source>
        <dbReference type="EMBL" id="GGI98391.1"/>
    </source>
</evidence>
<evidence type="ECO:0000256" key="8">
    <source>
        <dbReference type="PIRNR" id="PIRNR029900"/>
    </source>
</evidence>
<feature type="active site" description="Proton donor" evidence="9">
    <location>
        <position position="319"/>
    </location>
</feature>
<comment type="catalytic activity">
    <reaction evidence="7 10">
        <text>Hydrolysis of (1-&gt;2)-alpha-D-(4-O-methyl)glucuronosyl links in the main chain of hardwood xylans.</text>
        <dbReference type="EC" id="3.2.1.131"/>
    </reaction>
</comment>
<evidence type="ECO:0000256" key="5">
    <source>
        <dbReference type="ARBA" id="ARBA00023295"/>
    </source>
</evidence>
<keyword evidence="3 8" id="KW-0378">Hydrolase</keyword>
<feature type="domain" description="Glycosyl hydrolase family 67 catalytic" evidence="13">
    <location>
        <begin position="163"/>
        <end position="486"/>
    </location>
</feature>
<evidence type="ECO:0000256" key="9">
    <source>
        <dbReference type="PIRSR" id="PIRSR029900-1"/>
    </source>
</evidence>
<dbReference type="AlphaFoldDB" id="A0A917NGE4"/>